<reference evidence="2" key="1">
    <citation type="submission" date="2024-01" db="EMBL/GenBank/DDBJ databases">
        <title>The first autotrophic representatives of the genus Thermodesulfovibrio.</title>
        <authorList>
            <person name="Maltseva A.I."/>
            <person name="Elcheninov A.G."/>
            <person name="Kublanov I.V."/>
            <person name="Lebedinsky A.V."/>
            <person name="Frolov E.N."/>
        </authorList>
    </citation>
    <scope>NUCLEOTIDE SEQUENCE</scope>
    <source>
        <strain evidence="2">3462-1</strain>
    </source>
</reference>
<sequence length="175" mass="19072">MTSLIYGLITGILFGFLLQRAHVIRYDMQLGALRLKNMTIVKFMLSHIIVAMIGIHLLSDLGLITFSVRTTILGSAIAGGLIFGLGWGLIGYCPGTSIAAVAEGRMDALWGILGMITGAAIFAEVFPYLKDNIMSWGDLGKITLSSLLGLNHWIIIILFAIGSLILFKWFEKRGL</sequence>
<keyword evidence="1" id="KW-0812">Transmembrane</keyword>
<protein>
    <submittedName>
        <fullName evidence="2">DUF6691 family protein</fullName>
    </submittedName>
</protein>
<accession>A0AAU8GZ67</accession>
<gene>
    <name evidence="2" type="ORF">V4D31_04800</name>
</gene>
<keyword evidence="1" id="KW-0472">Membrane</keyword>
<feature type="transmembrane region" description="Helical" evidence="1">
    <location>
        <begin position="110"/>
        <end position="129"/>
    </location>
</feature>
<evidence type="ECO:0000313" key="2">
    <source>
        <dbReference type="EMBL" id="XCH47674.1"/>
    </source>
</evidence>
<feature type="transmembrane region" description="Helical" evidence="1">
    <location>
        <begin position="150"/>
        <end position="170"/>
    </location>
</feature>
<dbReference type="Pfam" id="PF04143">
    <property type="entry name" value="Sulf_transp"/>
    <property type="match status" value="1"/>
</dbReference>
<dbReference type="AlphaFoldDB" id="A0AAU8GZ67"/>
<dbReference type="InterPro" id="IPR007272">
    <property type="entry name" value="Sulf_transp_TsuA/YedE"/>
</dbReference>
<keyword evidence="1" id="KW-1133">Transmembrane helix</keyword>
<name>A0AAU8GZ67_9BACT</name>
<proteinExistence type="predicted"/>
<evidence type="ECO:0000256" key="1">
    <source>
        <dbReference type="SAM" id="Phobius"/>
    </source>
</evidence>
<dbReference type="KEGG" id="tob:V4D31_04800"/>
<feature type="transmembrane region" description="Helical" evidence="1">
    <location>
        <begin position="39"/>
        <end position="58"/>
    </location>
</feature>
<dbReference type="EMBL" id="CP144374">
    <property type="protein sequence ID" value="XCH47674.1"/>
    <property type="molecule type" value="Genomic_DNA"/>
</dbReference>
<dbReference type="RefSeq" id="WP_353685335.1">
    <property type="nucleotide sequence ID" value="NZ_CP144374.1"/>
</dbReference>
<organism evidence="2">
    <name type="scientific">Thermodesulfovibrio obliviosus</name>
    <dbReference type="NCBI Taxonomy" id="3118332"/>
    <lineage>
        <taxon>Bacteria</taxon>
        <taxon>Pseudomonadati</taxon>
        <taxon>Nitrospirota</taxon>
        <taxon>Thermodesulfovibrionia</taxon>
        <taxon>Thermodesulfovibrionales</taxon>
        <taxon>Thermodesulfovibrionaceae</taxon>
        <taxon>Thermodesulfovibrio</taxon>
    </lineage>
</organism>